<dbReference type="RefSeq" id="XP_033683041.1">
    <property type="nucleotide sequence ID" value="XM_033829149.1"/>
</dbReference>
<dbReference type="EMBL" id="ML987196">
    <property type="protein sequence ID" value="KAF2248037.1"/>
    <property type="molecule type" value="Genomic_DNA"/>
</dbReference>
<evidence type="ECO:0000259" key="2">
    <source>
        <dbReference type="PROSITE" id="PS51186"/>
    </source>
</evidence>
<dbReference type="InterPro" id="IPR052523">
    <property type="entry name" value="Trichothecene_AcTrans"/>
</dbReference>
<keyword evidence="3" id="KW-0808">Transferase</keyword>
<dbReference type="GO" id="GO:0016747">
    <property type="term" value="F:acyltransferase activity, transferring groups other than amino-acyl groups"/>
    <property type="evidence" value="ECO:0007669"/>
    <property type="project" value="InterPro"/>
</dbReference>
<accession>A0A6A6ICU9</accession>
<dbReference type="PANTHER" id="PTHR42791:SF1">
    <property type="entry name" value="N-ACETYLTRANSFERASE DOMAIN-CONTAINING PROTEIN"/>
    <property type="match status" value="1"/>
</dbReference>
<dbReference type="InterPro" id="IPR000182">
    <property type="entry name" value="GNAT_dom"/>
</dbReference>
<gene>
    <name evidence="3" type="ORF">BU26DRAFT_519813</name>
</gene>
<sequence length="229" mass="26135">MASEYTLCEASPADAKAIASLFSLSWTSPFTRLQFSDVDPPTLAADMAPRIEQHMVKPNIRFIVMRDHETQEVIAVAQWSFPSEEDPEQRKETAEEKAERDKFNDEVYRNKLPEKSNKDLIMEFTVGLRTLRKGVLKGRKHYLLENLATHPDHRGKGLASRLIEWVFPKADEDDVVVYLDTASDNNAMRLYKRLGFEEKGSQTIEDLSKYGGEGSETHVALIRYPKSQS</sequence>
<dbReference type="PROSITE" id="PS51186">
    <property type="entry name" value="GNAT"/>
    <property type="match status" value="1"/>
</dbReference>
<proteinExistence type="predicted"/>
<keyword evidence="4" id="KW-1185">Reference proteome</keyword>
<keyword evidence="3" id="KW-0012">Acyltransferase</keyword>
<evidence type="ECO:0000256" key="1">
    <source>
        <dbReference type="SAM" id="MobiDB-lite"/>
    </source>
</evidence>
<dbReference type="Proteomes" id="UP000800094">
    <property type="component" value="Unassembled WGS sequence"/>
</dbReference>
<evidence type="ECO:0000313" key="3">
    <source>
        <dbReference type="EMBL" id="KAF2248037.1"/>
    </source>
</evidence>
<reference evidence="3" key="1">
    <citation type="journal article" date="2020" name="Stud. Mycol.">
        <title>101 Dothideomycetes genomes: a test case for predicting lifestyles and emergence of pathogens.</title>
        <authorList>
            <person name="Haridas S."/>
            <person name="Albert R."/>
            <person name="Binder M."/>
            <person name="Bloem J."/>
            <person name="Labutti K."/>
            <person name="Salamov A."/>
            <person name="Andreopoulos B."/>
            <person name="Baker S."/>
            <person name="Barry K."/>
            <person name="Bills G."/>
            <person name="Bluhm B."/>
            <person name="Cannon C."/>
            <person name="Castanera R."/>
            <person name="Culley D."/>
            <person name="Daum C."/>
            <person name="Ezra D."/>
            <person name="Gonzalez J."/>
            <person name="Henrissat B."/>
            <person name="Kuo A."/>
            <person name="Liang C."/>
            <person name="Lipzen A."/>
            <person name="Lutzoni F."/>
            <person name="Magnuson J."/>
            <person name="Mondo S."/>
            <person name="Nolan M."/>
            <person name="Ohm R."/>
            <person name="Pangilinan J."/>
            <person name="Park H.-J."/>
            <person name="Ramirez L."/>
            <person name="Alfaro M."/>
            <person name="Sun H."/>
            <person name="Tritt A."/>
            <person name="Yoshinaga Y."/>
            <person name="Zwiers L.-H."/>
            <person name="Turgeon B."/>
            <person name="Goodwin S."/>
            <person name="Spatafora J."/>
            <person name="Crous P."/>
            <person name="Grigoriev I."/>
        </authorList>
    </citation>
    <scope>NUCLEOTIDE SEQUENCE</scope>
    <source>
        <strain evidence="3">CBS 122368</strain>
    </source>
</reference>
<dbReference type="OrthoDB" id="410198at2759"/>
<dbReference type="InterPro" id="IPR016181">
    <property type="entry name" value="Acyl_CoA_acyltransferase"/>
</dbReference>
<protein>
    <submittedName>
        <fullName evidence="3">Acyl-CoA N-acyltransferase</fullName>
    </submittedName>
</protein>
<evidence type="ECO:0000313" key="4">
    <source>
        <dbReference type="Proteomes" id="UP000800094"/>
    </source>
</evidence>
<dbReference type="SUPFAM" id="SSF55729">
    <property type="entry name" value="Acyl-CoA N-acyltransferases (Nat)"/>
    <property type="match status" value="1"/>
</dbReference>
<feature type="compositionally biased region" description="Basic and acidic residues" evidence="1">
    <location>
        <begin position="88"/>
        <end position="102"/>
    </location>
</feature>
<dbReference type="CDD" id="cd04301">
    <property type="entry name" value="NAT_SF"/>
    <property type="match status" value="1"/>
</dbReference>
<name>A0A6A6ICU9_9PLEO</name>
<dbReference type="Gene3D" id="3.40.630.30">
    <property type="match status" value="1"/>
</dbReference>
<dbReference type="PANTHER" id="PTHR42791">
    <property type="entry name" value="GNAT FAMILY ACETYLTRANSFERASE"/>
    <property type="match status" value="1"/>
</dbReference>
<dbReference type="AlphaFoldDB" id="A0A6A6ICU9"/>
<feature type="region of interest" description="Disordered" evidence="1">
    <location>
        <begin position="81"/>
        <end position="102"/>
    </location>
</feature>
<feature type="domain" description="N-acetyltransferase" evidence="2">
    <location>
        <begin position="60"/>
        <end position="226"/>
    </location>
</feature>
<organism evidence="3 4">
    <name type="scientific">Trematosphaeria pertusa</name>
    <dbReference type="NCBI Taxonomy" id="390896"/>
    <lineage>
        <taxon>Eukaryota</taxon>
        <taxon>Fungi</taxon>
        <taxon>Dikarya</taxon>
        <taxon>Ascomycota</taxon>
        <taxon>Pezizomycotina</taxon>
        <taxon>Dothideomycetes</taxon>
        <taxon>Pleosporomycetidae</taxon>
        <taxon>Pleosporales</taxon>
        <taxon>Massarineae</taxon>
        <taxon>Trematosphaeriaceae</taxon>
        <taxon>Trematosphaeria</taxon>
    </lineage>
</organism>
<dbReference type="Pfam" id="PF00583">
    <property type="entry name" value="Acetyltransf_1"/>
    <property type="match status" value="1"/>
</dbReference>
<dbReference type="GeneID" id="54582479"/>